<feature type="binding site" evidence="5">
    <location>
        <position position="283"/>
    </location>
    <ligand>
        <name>substrate</name>
    </ligand>
</feature>
<evidence type="ECO:0000256" key="3">
    <source>
        <dbReference type="ARBA" id="ARBA00022801"/>
    </source>
</evidence>
<dbReference type="InterPro" id="IPR048362">
    <property type="entry name" value="PARG_helical"/>
</dbReference>
<evidence type="ECO:0000313" key="8">
    <source>
        <dbReference type="Proteomes" id="UP001515500"/>
    </source>
</evidence>
<dbReference type="GO" id="GO:0009225">
    <property type="term" value="P:nucleotide-sugar metabolic process"/>
    <property type="evidence" value="ECO:0007669"/>
    <property type="project" value="TreeGrafter"/>
</dbReference>
<comment type="similarity">
    <text evidence="1">Belongs to the poly(ADP-ribose) glycohydrolase family.</text>
</comment>
<name>A0AB40B206_DIOCR</name>
<accession>A0AB40B206</accession>
<dbReference type="GO" id="GO:0005737">
    <property type="term" value="C:cytoplasm"/>
    <property type="evidence" value="ECO:0007669"/>
    <property type="project" value="TreeGrafter"/>
</dbReference>
<organism evidence="8 9">
    <name type="scientific">Dioscorea cayennensis subsp. rotundata</name>
    <name type="common">White Guinea yam</name>
    <name type="synonym">Dioscorea rotundata</name>
    <dbReference type="NCBI Taxonomy" id="55577"/>
    <lineage>
        <taxon>Eukaryota</taxon>
        <taxon>Viridiplantae</taxon>
        <taxon>Streptophyta</taxon>
        <taxon>Embryophyta</taxon>
        <taxon>Tracheophyta</taxon>
        <taxon>Spermatophyta</taxon>
        <taxon>Magnoliopsida</taxon>
        <taxon>Liliopsida</taxon>
        <taxon>Dioscoreales</taxon>
        <taxon>Dioscoreaceae</taxon>
        <taxon>Dioscorea</taxon>
    </lineage>
</organism>
<feature type="active site" evidence="4">
    <location>
        <position position="284"/>
    </location>
</feature>
<dbReference type="GO" id="GO:1990966">
    <property type="term" value="P:ATP generation from poly-ADP-D-ribose"/>
    <property type="evidence" value="ECO:0007669"/>
    <property type="project" value="TreeGrafter"/>
</dbReference>
<feature type="active site" evidence="4">
    <location>
        <position position="285"/>
    </location>
</feature>
<evidence type="ECO:0000313" key="9">
    <source>
        <dbReference type="RefSeq" id="XP_039121092.1"/>
    </source>
</evidence>
<dbReference type="EC" id="3.2.1.143" evidence="2"/>
<dbReference type="Pfam" id="PF20811">
    <property type="entry name" value="PARG_cat_N"/>
    <property type="match status" value="1"/>
</dbReference>
<feature type="binding site" evidence="5">
    <location>
        <position position="324"/>
    </location>
    <ligand>
        <name>substrate</name>
    </ligand>
</feature>
<evidence type="ECO:0000256" key="4">
    <source>
        <dbReference type="PIRSR" id="PIRSR607724-1"/>
    </source>
</evidence>
<dbReference type="InterPro" id="IPR007724">
    <property type="entry name" value="Poly_GlycHdrlase"/>
</dbReference>
<dbReference type="RefSeq" id="XP_039121092.1">
    <property type="nucleotide sequence ID" value="XM_039265158.1"/>
</dbReference>
<feature type="domain" description="PARG catalytic Macro" evidence="6">
    <location>
        <begin position="236"/>
        <end position="490"/>
    </location>
</feature>
<evidence type="ECO:0000259" key="6">
    <source>
        <dbReference type="Pfam" id="PF05028"/>
    </source>
</evidence>
<evidence type="ECO:0000256" key="1">
    <source>
        <dbReference type="ARBA" id="ARBA00009545"/>
    </source>
</evidence>
<evidence type="ECO:0000256" key="5">
    <source>
        <dbReference type="PIRSR" id="PIRSR607724-2"/>
    </source>
</evidence>
<feature type="active site" evidence="4">
    <location>
        <position position="266"/>
    </location>
</feature>
<keyword evidence="8" id="KW-1185">Reference proteome</keyword>
<dbReference type="GO" id="GO:0006282">
    <property type="term" value="P:regulation of DNA repair"/>
    <property type="evidence" value="ECO:0007669"/>
    <property type="project" value="InterPro"/>
</dbReference>
<feature type="domain" description="PARG helical" evidence="7">
    <location>
        <begin position="85"/>
        <end position="217"/>
    </location>
</feature>
<dbReference type="Pfam" id="PF05028">
    <property type="entry name" value="PARG_cat_C"/>
    <property type="match status" value="1"/>
</dbReference>
<dbReference type="Proteomes" id="UP001515500">
    <property type="component" value="Chromosome 4"/>
</dbReference>
<dbReference type="PANTHER" id="PTHR12837">
    <property type="entry name" value="POLY ADP-RIBOSE GLYCOHYDROLASE"/>
    <property type="match status" value="1"/>
</dbReference>
<dbReference type="GO" id="GO:0004649">
    <property type="term" value="F:poly(ADP-ribose) glycohydrolase activity"/>
    <property type="evidence" value="ECO:0007669"/>
    <property type="project" value="UniProtKB-EC"/>
</dbReference>
<protein>
    <recommendedName>
        <fullName evidence="2">poly(ADP-ribose) glycohydrolase</fullName>
        <ecNumber evidence="2">3.2.1.143</ecNumber>
    </recommendedName>
</protein>
<dbReference type="AlphaFoldDB" id="A0AB40B206"/>
<feature type="binding site" evidence="5">
    <location>
        <position position="269"/>
    </location>
    <ligand>
        <name>substrate</name>
    </ligand>
</feature>
<evidence type="ECO:0000259" key="7">
    <source>
        <dbReference type="Pfam" id="PF20811"/>
    </source>
</evidence>
<dbReference type="GO" id="GO:0005634">
    <property type="term" value="C:nucleus"/>
    <property type="evidence" value="ECO:0007669"/>
    <property type="project" value="TreeGrafter"/>
</dbReference>
<dbReference type="GO" id="GO:0005975">
    <property type="term" value="P:carbohydrate metabolic process"/>
    <property type="evidence" value="ECO:0007669"/>
    <property type="project" value="InterPro"/>
</dbReference>
<dbReference type="GeneID" id="120257871"/>
<proteinExistence type="inferred from homology"/>
<reference evidence="9" key="1">
    <citation type="submission" date="2025-08" db="UniProtKB">
        <authorList>
            <consortium name="RefSeq"/>
        </authorList>
    </citation>
    <scope>IDENTIFICATION</scope>
</reference>
<dbReference type="PANTHER" id="PTHR12837:SF0">
    <property type="entry name" value="POLY(ADP-RIBOSE) GLYCOHYDROLASE"/>
    <property type="match status" value="1"/>
</dbReference>
<evidence type="ECO:0000256" key="2">
    <source>
        <dbReference type="ARBA" id="ARBA00012255"/>
    </source>
</evidence>
<keyword evidence="3" id="KW-0378">Hydrolase</keyword>
<dbReference type="InterPro" id="IPR046372">
    <property type="entry name" value="PARG_cat_C"/>
</dbReference>
<sequence>MEGRKDLGSILPFIPLIQRSSALLWPSPAEEALKALSLGPDLSRVDSGEVFFDAILDLRDALGLSHDVLASKAANGYALFFDKLMSRMDSRMWFGEVVPGLARLLLCLPSLLETHYQDLVEKFEEQAGLRIMGQQESGIVFLSQELIAALLTCSLFCLFPMRVRHGKDLPSPINFDYLFAALHANTKQSQEQKIRCLIHYFERVCLRMPTGYVSFERKVLSVEPRSDCVTYPKDDFWRNSSVPLCSFEVFPEGFIEDQNHEALEVDFANEFLGGGALVWGCVQEEIRFMINPELIAGMLFMASMEGNEAIEIVGAERFSSYIGYGSSFRFVGDFLDQKPSDLMGRRKTRIVAIDALDRPRFRQYTVEGLLRETNKAFCGFSDQSNYQCYHKIFQGIGSPKNLSHQYNREVHNQPPNIVIVGNSTSTQPEETDCTNNIVYEYLDIGIATGNWGCGAFGGDPEIKSIVQWLAASQALRPFIHYYTFGDAALQRLEQVTRWILLHGWTVGDLWSILMEYSAQRLNREINIGFFSWLLPRLNHSIEDSS</sequence>
<gene>
    <name evidence="9" type="primary">LOC120257871</name>
</gene>